<reference evidence="1" key="1">
    <citation type="journal article" date="2014" name="Genome Announc.">
        <title>Draft Genome Sequences of Three Alkaliphilic Bacillus Strains, Bacillus wakoensis JCM 9140T, Bacillus akibai JCM 9157T, and Bacillus hemicellulosilyticus JCM 9152T.</title>
        <authorList>
            <person name="Yuki M."/>
            <person name="Oshima K."/>
            <person name="Suda W."/>
            <person name="Oshida Y."/>
            <person name="Kitamura K."/>
            <person name="Iida T."/>
            <person name="Hattori M."/>
            <person name="Ohkuma M."/>
        </authorList>
    </citation>
    <scope>NUCLEOTIDE SEQUENCE [LARGE SCALE GENOMIC DNA]</scope>
    <source>
        <strain evidence="1">JCM 9152</strain>
    </source>
</reference>
<name>W4QFK4_9BACI</name>
<dbReference type="Proteomes" id="UP000018895">
    <property type="component" value="Unassembled WGS sequence"/>
</dbReference>
<accession>W4QFK4</accession>
<protein>
    <submittedName>
        <fullName evidence="1">Uncharacterized protein</fullName>
    </submittedName>
</protein>
<evidence type="ECO:0000313" key="1">
    <source>
        <dbReference type="EMBL" id="GAE30885.1"/>
    </source>
</evidence>
<proteinExistence type="predicted"/>
<comment type="caution">
    <text evidence="1">The sequence shown here is derived from an EMBL/GenBank/DDBJ whole genome shotgun (WGS) entry which is preliminary data.</text>
</comment>
<evidence type="ECO:0000313" key="2">
    <source>
        <dbReference type="Proteomes" id="UP000018895"/>
    </source>
</evidence>
<organism evidence="1 2">
    <name type="scientific">Halalkalibacter hemicellulosilyticusJCM 9152</name>
    <dbReference type="NCBI Taxonomy" id="1236971"/>
    <lineage>
        <taxon>Bacteria</taxon>
        <taxon>Bacillati</taxon>
        <taxon>Bacillota</taxon>
        <taxon>Bacilli</taxon>
        <taxon>Bacillales</taxon>
        <taxon>Bacillaceae</taxon>
        <taxon>Halalkalibacter</taxon>
    </lineage>
</organism>
<dbReference type="RefSeq" id="WP_035343945.1">
    <property type="nucleotide sequence ID" value="NZ_BAUU01000014.1"/>
</dbReference>
<dbReference type="EMBL" id="BAUU01000014">
    <property type="protein sequence ID" value="GAE30885.1"/>
    <property type="molecule type" value="Genomic_DNA"/>
</dbReference>
<dbReference type="AlphaFoldDB" id="W4QFK4"/>
<sequence length="99" mass="11921">MAEKAEVSWSIHDEHFKEEVVEPVLFVRNLLEQHDNLCPTAYANSFFSKPFTFLHFYPKRLVKQSGRWLDRMTPVYQHLYCYLTARLISETQSYQDFQK</sequence>
<keyword evidence="2" id="KW-1185">Reference proteome</keyword>
<gene>
    <name evidence="1" type="ORF">JCM9152_2311</name>
</gene>